<protein>
    <recommendedName>
        <fullName evidence="1">F-box associated beta-propeller type 3 domain-containing protein</fullName>
    </recommendedName>
</protein>
<evidence type="ECO:0000259" key="1">
    <source>
        <dbReference type="Pfam" id="PF08268"/>
    </source>
</evidence>
<evidence type="ECO:0000313" key="3">
    <source>
        <dbReference type="Proteomes" id="UP000324897"/>
    </source>
</evidence>
<reference evidence="2 3" key="1">
    <citation type="journal article" date="2019" name="Sci. Rep.">
        <title>A high-quality genome of Eragrostis curvula grass provides insights into Poaceae evolution and supports new strategies to enhance forage quality.</title>
        <authorList>
            <person name="Carballo J."/>
            <person name="Santos B.A.C.M."/>
            <person name="Zappacosta D."/>
            <person name="Garbus I."/>
            <person name="Selva J.P."/>
            <person name="Gallo C.A."/>
            <person name="Diaz A."/>
            <person name="Albertini E."/>
            <person name="Caccamo M."/>
            <person name="Echenique V."/>
        </authorList>
    </citation>
    <scope>NUCLEOTIDE SEQUENCE [LARGE SCALE GENOMIC DNA]</scope>
    <source>
        <strain evidence="3">cv. Victoria</strain>
        <tissue evidence="2">Leaf</tissue>
    </source>
</reference>
<sequence length="340" mass="38096">MLTLWIACARGTAADDEEAMAAVVVEEEGAEVDALRAGDDGVPMAGEEGMPNAGVEEEPMARAVVPMARRRTTVNGIHLQSRNIAASMWWWMPCMRNVRAVRDPSEVELRQRTRSCRYTVTEISTLTHLPCYFDKSGGFNVVQVFTLGEASWRDVPVSGATCCLAAGVTSIDGKTYWVTKGPERVASFDLEDERVTSTRPLPVQAGPGYLCYLTDVRGRLGVISSIDEETPAKIEVWVLGDGRDREAWTCRYRVHMHGVQQQLSRPYFAHGDYLLTNVYTDYLLLVYGHRLSGAGSLQFNEVRISQRKPWTAMFSNRCYRCPTFAYVETTEPLSVYRLDQ</sequence>
<keyword evidence="3" id="KW-1185">Reference proteome</keyword>
<proteinExistence type="predicted"/>
<dbReference type="AlphaFoldDB" id="A0A5J9T200"/>
<name>A0A5J9T200_9POAL</name>
<dbReference type="Proteomes" id="UP000324897">
    <property type="component" value="Unassembled WGS sequence"/>
</dbReference>
<dbReference type="NCBIfam" id="TIGR01640">
    <property type="entry name" value="F_box_assoc_1"/>
    <property type="match status" value="1"/>
</dbReference>
<organism evidence="2 3">
    <name type="scientific">Eragrostis curvula</name>
    <name type="common">weeping love grass</name>
    <dbReference type="NCBI Taxonomy" id="38414"/>
    <lineage>
        <taxon>Eukaryota</taxon>
        <taxon>Viridiplantae</taxon>
        <taxon>Streptophyta</taxon>
        <taxon>Embryophyta</taxon>
        <taxon>Tracheophyta</taxon>
        <taxon>Spermatophyta</taxon>
        <taxon>Magnoliopsida</taxon>
        <taxon>Liliopsida</taxon>
        <taxon>Poales</taxon>
        <taxon>Poaceae</taxon>
        <taxon>PACMAD clade</taxon>
        <taxon>Chloridoideae</taxon>
        <taxon>Eragrostideae</taxon>
        <taxon>Eragrostidinae</taxon>
        <taxon>Eragrostis</taxon>
    </lineage>
</organism>
<dbReference type="Pfam" id="PF08268">
    <property type="entry name" value="FBA_3"/>
    <property type="match status" value="1"/>
</dbReference>
<dbReference type="EMBL" id="RWGY01000051">
    <property type="protein sequence ID" value="TVU05406.1"/>
    <property type="molecule type" value="Genomic_DNA"/>
</dbReference>
<evidence type="ECO:0000313" key="2">
    <source>
        <dbReference type="EMBL" id="TVU05406.1"/>
    </source>
</evidence>
<gene>
    <name evidence="2" type="ORF">EJB05_48567</name>
</gene>
<feature type="domain" description="F-box associated beta-propeller type 3" evidence="1">
    <location>
        <begin position="138"/>
        <end position="252"/>
    </location>
</feature>
<dbReference type="OrthoDB" id="665134at2759"/>
<dbReference type="InterPro" id="IPR017451">
    <property type="entry name" value="F-box-assoc_interact_dom"/>
</dbReference>
<feature type="non-terminal residue" evidence="2">
    <location>
        <position position="1"/>
    </location>
</feature>
<dbReference type="InterPro" id="IPR013187">
    <property type="entry name" value="F-box-assoc_dom_typ3"/>
</dbReference>
<dbReference type="Gramene" id="TVU05406">
    <property type="protein sequence ID" value="TVU05406"/>
    <property type="gene ID" value="EJB05_48567"/>
</dbReference>
<comment type="caution">
    <text evidence="2">The sequence shown here is derived from an EMBL/GenBank/DDBJ whole genome shotgun (WGS) entry which is preliminary data.</text>
</comment>
<accession>A0A5J9T200</accession>